<dbReference type="Pfam" id="PF00903">
    <property type="entry name" value="Glyoxalase"/>
    <property type="match status" value="1"/>
</dbReference>
<keyword evidence="2" id="KW-0456">Lyase</keyword>
<dbReference type="SUPFAM" id="SSF54593">
    <property type="entry name" value="Glyoxalase/Bleomycin resistance protein/Dihydroxybiphenyl dioxygenase"/>
    <property type="match status" value="2"/>
</dbReference>
<sequence>MTSGPATRLVGVELFSDRAGESATFYSWLLGPGSGASASDWNPVSLLFEHGVCGIRVRGEDDGPESSWVPVLSTADLEATVARAESFGYARLERDRATYLAAGPHWLRVVPADPLPVDVDPAALGSTTVEWLTQDVPLASGRLVETLGLDSLQVIDDPGDYRLLASDGVLVLGVVDFSLLSAQPLSRGWLVYFDVPDLELTIARAAEAGVEVLIPPTDEGYAVWAVLRDPFGVVFALASYSELEESTRMVRDASGEIVPIGMRITRHD</sequence>
<gene>
    <name evidence="2" type="ORF">J2S63_001521</name>
</gene>
<dbReference type="Gene3D" id="3.10.180.10">
    <property type="entry name" value="2,3-Dihydroxybiphenyl 1,2-Dioxygenase, domain 1"/>
    <property type="match status" value="2"/>
</dbReference>
<organism evidence="2 3">
    <name type="scientific">Nocardioides marmoribigeumensis</name>
    <dbReference type="NCBI Taxonomy" id="433649"/>
    <lineage>
        <taxon>Bacteria</taxon>
        <taxon>Bacillati</taxon>
        <taxon>Actinomycetota</taxon>
        <taxon>Actinomycetes</taxon>
        <taxon>Propionibacteriales</taxon>
        <taxon>Nocardioidaceae</taxon>
        <taxon>Nocardioides</taxon>
    </lineage>
</organism>
<feature type="domain" description="VOC" evidence="1">
    <location>
        <begin position="123"/>
        <end position="240"/>
    </location>
</feature>
<dbReference type="EMBL" id="JAVDYG010000001">
    <property type="protein sequence ID" value="MDR7361968.1"/>
    <property type="molecule type" value="Genomic_DNA"/>
</dbReference>
<evidence type="ECO:0000313" key="2">
    <source>
        <dbReference type="EMBL" id="MDR7361968.1"/>
    </source>
</evidence>
<dbReference type="InterPro" id="IPR052164">
    <property type="entry name" value="Anthracycline_SecMetBiosynth"/>
</dbReference>
<evidence type="ECO:0000313" key="3">
    <source>
        <dbReference type="Proteomes" id="UP001183648"/>
    </source>
</evidence>
<comment type="caution">
    <text evidence="2">The sequence shown here is derived from an EMBL/GenBank/DDBJ whole genome shotgun (WGS) entry which is preliminary data.</text>
</comment>
<dbReference type="PANTHER" id="PTHR33993">
    <property type="entry name" value="GLYOXALASE-RELATED"/>
    <property type="match status" value="1"/>
</dbReference>
<dbReference type="InterPro" id="IPR029068">
    <property type="entry name" value="Glyas_Bleomycin-R_OHBP_Dase"/>
</dbReference>
<dbReference type="PROSITE" id="PS51819">
    <property type="entry name" value="VOC"/>
    <property type="match status" value="1"/>
</dbReference>
<name>A0ABU2BTM0_9ACTN</name>
<dbReference type="Proteomes" id="UP001183648">
    <property type="component" value="Unassembled WGS sequence"/>
</dbReference>
<dbReference type="InterPro" id="IPR004360">
    <property type="entry name" value="Glyas_Fos-R_dOase_dom"/>
</dbReference>
<evidence type="ECO:0000259" key="1">
    <source>
        <dbReference type="PROSITE" id="PS51819"/>
    </source>
</evidence>
<keyword evidence="3" id="KW-1185">Reference proteome</keyword>
<protein>
    <submittedName>
        <fullName evidence="2">Enzyme related to lactoylglutathione lyase</fullName>
    </submittedName>
</protein>
<dbReference type="PANTHER" id="PTHR33993:SF14">
    <property type="entry name" value="GB|AAF24581.1"/>
    <property type="match status" value="1"/>
</dbReference>
<dbReference type="InterPro" id="IPR037523">
    <property type="entry name" value="VOC_core"/>
</dbReference>
<dbReference type="GO" id="GO:0016829">
    <property type="term" value="F:lyase activity"/>
    <property type="evidence" value="ECO:0007669"/>
    <property type="project" value="UniProtKB-KW"/>
</dbReference>
<dbReference type="RefSeq" id="WP_310300759.1">
    <property type="nucleotide sequence ID" value="NZ_BAAAPS010000008.1"/>
</dbReference>
<proteinExistence type="predicted"/>
<reference evidence="2 3" key="1">
    <citation type="submission" date="2023-07" db="EMBL/GenBank/DDBJ databases">
        <title>Sequencing the genomes of 1000 actinobacteria strains.</title>
        <authorList>
            <person name="Klenk H.-P."/>
        </authorList>
    </citation>
    <scope>NUCLEOTIDE SEQUENCE [LARGE SCALE GENOMIC DNA]</scope>
    <source>
        <strain evidence="2 3">DSM 19426</strain>
    </source>
</reference>
<accession>A0ABU2BTM0</accession>